<protein>
    <submittedName>
        <fullName evidence="10">Putative Lambik</fullName>
    </submittedName>
</protein>
<keyword evidence="2 8" id="KW-0732">Signal</keyword>
<reference evidence="10 11" key="1">
    <citation type="submission" date="2016-03" db="EMBL/GenBank/DDBJ databases">
        <title>EvidentialGene: Evidence-directed Construction of Genes on Genomes.</title>
        <authorList>
            <person name="Gilbert D.G."/>
            <person name="Choi J.-H."/>
            <person name="Mockaitis K."/>
            <person name="Colbourne J."/>
            <person name="Pfrender M."/>
        </authorList>
    </citation>
    <scope>NUCLEOTIDE SEQUENCE [LARGE SCALE GENOMIC DNA]</scope>
    <source>
        <strain evidence="10 11">Xinb3</strain>
        <tissue evidence="10">Complete organism</tissue>
    </source>
</reference>
<dbReference type="Pfam" id="PF07679">
    <property type="entry name" value="I-set"/>
    <property type="match status" value="2"/>
</dbReference>
<dbReference type="FunFam" id="2.60.40.10:FF:000150">
    <property type="entry name" value="Leucine rich repeats and immunoglobulin like domains 3"/>
    <property type="match status" value="1"/>
</dbReference>
<evidence type="ECO:0000259" key="9">
    <source>
        <dbReference type="PROSITE" id="PS50835"/>
    </source>
</evidence>
<dbReference type="Gene3D" id="2.60.40.10">
    <property type="entry name" value="Immunoglobulins"/>
    <property type="match status" value="3"/>
</dbReference>
<dbReference type="SUPFAM" id="SSF48726">
    <property type="entry name" value="Immunoglobulin"/>
    <property type="match status" value="3"/>
</dbReference>
<dbReference type="InterPro" id="IPR013783">
    <property type="entry name" value="Ig-like_fold"/>
</dbReference>
<dbReference type="InterPro" id="IPR050467">
    <property type="entry name" value="LRFN"/>
</dbReference>
<evidence type="ECO:0000256" key="8">
    <source>
        <dbReference type="SAM" id="SignalP"/>
    </source>
</evidence>
<feature type="chain" id="PRO_5007853996" evidence="8">
    <location>
        <begin position="34"/>
        <end position="1061"/>
    </location>
</feature>
<evidence type="ECO:0000256" key="7">
    <source>
        <dbReference type="SAM" id="Phobius"/>
    </source>
</evidence>
<dbReference type="PANTHER" id="PTHR45842">
    <property type="entry name" value="SYNAPTIC ADHESION-LIKE MOLECULE SALM"/>
    <property type="match status" value="1"/>
</dbReference>
<dbReference type="PROSITE" id="PS50835">
    <property type="entry name" value="IG_LIKE"/>
    <property type="match status" value="3"/>
</dbReference>
<dbReference type="InterPro" id="IPR000483">
    <property type="entry name" value="Cys-rich_flank_reg_C"/>
</dbReference>
<dbReference type="STRING" id="35525.A0A164W9T3"/>
<dbReference type="InterPro" id="IPR013098">
    <property type="entry name" value="Ig_I-set"/>
</dbReference>
<dbReference type="InterPro" id="IPR036179">
    <property type="entry name" value="Ig-like_dom_sf"/>
</dbReference>
<dbReference type="AlphaFoldDB" id="A0A164W9T3"/>
<feature type="region of interest" description="Disordered" evidence="6">
    <location>
        <begin position="923"/>
        <end position="950"/>
    </location>
</feature>
<proteinExistence type="predicted"/>
<dbReference type="Pfam" id="PF00560">
    <property type="entry name" value="LRR_1"/>
    <property type="match status" value="1"/>
</dbReference>
<feature type="domain" description="Ig-like" evidence="9">
    <location>
        <begin position="713"/>
        <end position="799"/>
    </location>
</feature>
<dbReference type="InterPro" id="IPR032675">
    <property type="entry name" value="LRR_dom_sf"/>
</dbReference>
<keyword evidence="7" id="KW-1133">Transmembrane helix</keyword>
<dbReference type="SUPFAM" id="SSF52058">
    <property type="entry name" value="L domain-like"/>
    <property type="match status" value="2"/>
</dbReference>
<evidence type="ECO:0000256" key="5">
    <source>
        <dbReference type="ARBA" id="ARBA00023180"/>
    </source>
</evidence>
<dbReference type="SMART" id="SM00409">
    <property type="entry name" value="IG"/>
    <property type="match status" value="3"/>
</dbReference>
<dbReference type="Proteomes" id="UP000076858">
    <property type="component" value="Unassembled WGS sequence"/>
</dbReference>
<feature type="compositionally biased region" description="Low complexity" evidence="6">
    <location>
        <begin position="924"/>
        <end position="936"/>
    </location>
</feature>
<feature type="domain" description="Ig-like" evidence="9">
    <location>
        <begin position="516"/>
        <end position="614"/>
    </location>
</feature>
<keyword evidence="4" id="KW-1015">Disulfide bond</keyword>
<dbReference type="SMART" id="SM00369">
    <property type="entry name" value="LRR_TYP"/>
    <property type="match status" value="13"/>
</dbReference>
<evidence type="ECO:0000256" key="3">
    <source>
        <dbReference type="ARBA" id="ARBA00022737"/>
    </source>
</evidence>
<gene>
    <name evidence="10" type="ORF">APZ42_021809</name>
</gene>
<evidence type="ECO:0000313" key="10">
    <source>
        <dbReference type="EMBL" id="KZS13085.1"/>
    </source>
</evidence>
<dbReference type="Pfam" id="PF13927">
    <property type="entry name" value="Ig_3"/>
    <property type="match status" value="1"/>
</dbReference>
<name>A0A164W9T3_9CRUS</name>
<dbReference type="PANTHER" id="PTHR45842:SF21">
    <property type="entry name" value="IG-LIKE DOMAIN-CONTAINING PROTEIN"/>
    <property type="match status" value="1"/>
</dbReference>
<comment type="caution">
    <text evidence="10">The sequence shown here is derived from an EMBL/GenBank/DDBJ whole genome shotgun (WGS) entry which is preliminary data.</text>
</comment>
<keyword evidence="5" id="KW-0325">Glycoprotein</keyword>
<keyword evidence="11" id="KW-1185">Reference proteome</keyword>
<dbReference type="FunFam" id="3.80.10.10:FF:001164">
    <property type="entry name" value="GH01279p"/>
    <property type="match status" value="1"/>
</dbReference>
<dbReference type="FunFam" id="2.60.40.10:FF:000161">
    <property type="entry name" value="Leucine rich repeats and immunoglobulin like domains 2"/>
    <property type="match status" value="1"/>
</dbReference>
<dbReference type="InterPro" id="IPR003591">
    <property type="entry name" value="Leu-rich_rpt_typical-subtyp"/>
</dbReference>
<dbReference type="EMBL" id="LRGB01001274">
    <property type="protein sequence ID" value="KZS13085.1"/>
    <property type="molecule type" value="Genomic_DNA"/>
</dbReference>
<dbReference type="Pfam" id="PF13855">
    <property type="entry name" value="LRR_8"/>
    <property type="match status" value="5"/>
</dbReference>
<evidence type="ECO:0000256" key="6">
    <source>
        <dbReference type="SAM" id="MobiDB-lite"/>
    </source>
</evidence>
<keyword evidence="3" id="KW-0677">Repeat</keyword>
<keyword evidence="7" id="KW-0812">Transmembrane</keyword>
<keyword evidence="1" id="KW-0433">Leucine-rich repeat</keyword>
<dbReference type="PROSITE" id="PS51450">
    <property type="entry name" value="LRR"/>
    <property type="match status" value="4"/>
</dbReference>
<dbReference type="Gene3D" id="3.80.10.10">
    <property type="entry name" value="Ribonuclease Inhibitor"/>
    <property type="match status" value="3"/>
</dbReference>
<dbReference type="InterPro" id="IPR001611">
    <property type="entry name" value="Leu-rich_rpt"/>
</dbReference>
<dbReference type="SMART" id="SM00408">
    <property type="entry name" value="IGc2"/>
    <property type="match status" value="3"/>
</dbReference>
<dbReference type="InterPro" id="IPR003598">
    <property type="entry name" value="Ig_sub2"/>
</dbReference>
<sequence>MALWPKVRFGFGDFSVWCLTLVCLPLFATLSLSQSSVCPVTCSCLGTLVDCSKQGLTQVPKDLPLWTEVLELQENLINTFSSYQFSHLKNLQHLDLSNNRVKFVVPGSLANLIHLNEVKLNHNQMVEIPDLGPLVNLSSLNLAHNEILSMNSTWLAQTKSIKNLDLSHNKLSELPAGIFANGSRLQILNLSNNRLQHMDKGCFYNLTALVDLKLGRNRITSLPKELFKRLSALKVLELNRNRLTKIEGLTFDGLLSLTALRLRRNEISQLFDGAFFGLSSIQQLQLDFNNITTVTKAWLYGLNSMQQLSLSNNHISTIDKDAWEFCQQMWDLDLSHNDLVSVEKSSLTKLSKLRQLNVDHNKISYVEEGAFANLPSLQILELNYNEISWTIEDTNGTFTELSQVTKLGLAANRIKSVARKAFTGMQGLKILDLQNNAIATIQDGAFSELSALQELRLNSSSLLCDCQLKWLPPWLDANGALAATVDLKCGHPEPLVGSVVQNVSIHNFTCDDFPKPFITEEPMTKVALKEENVTLTCKAESTSAASPMNAIWKKDNLVFRGSQVVTFARSPDGRTNLMTSELLLQNITDEDAGRYQCIVSNDFGSTYSSRAKITVHVFPTFTKTPIDIRVKAGNTARLECHAEGSPPPEIAWKKDGGDDFPAARERRMHVMSNDDVFFIVNVKAADMGVYSCTAQNVAGVIVANATLTVLETPSFVKQMEDREIVSGETTVLECMAAGSPKPRLNWTKDGGPLVATERHFFTADSQLLIIVHTRATDAGRYECEMSNPLGVERDSSMLTVIPTLLASGEREDESATIGIIIIAVVCCVVGTSIVWVIIIHQTRKRAQINALSSPSSTLPTQPLHATPSVPFPGVEFMAAESDDPDLNIDIDSIPTAILYPPDLEILAFKGNVGSTGQLYTYLADNNSDSENSSGKDSGNGDSGRRSNSNEDVTALNDNAVNHSLRSLNTAITEASSSTVSSRLPCRSNRPRHNYSNANCTRTLSTFVPQPRVNIHFTEPEHSNRPPHARGRMSLYEDRCARNSHHSMGSPVANYSLARHEV</sequence>
<dbReference type="Pfam" id="PF01462">
    <property type="entry name" value="LRRNT"/>
    <property type="match status" value="1"/>
</dbReference>
<dbReference type="SMART" id="SM00082">
    <property type="entry name" value="LRRCT"/>
    <property type="match status" value="1"/>
</dbReference>
<dbReference type="SMART" id="SM00365">
    <property type="entry name" value="LRR_SD22"/>
    <property type="match status" value="6"/>
</dbReference>
<dbReference type="FunFam" id="3.80.10.10:FF:000023">
    <property type="entry name" value="Leucine rich repeats and immunoglobulin like domains 3"/>
    <property type="match status" value="1"/>
</dbReference>
<dbReference type="InterPro" id="IPR007110">
    <property type="entry name" value="Ig-like_dom"/>
</dbReference>
<dbReference type="OrthoDB" id="5917255at2759"/>
<dbReference type="InterPro" id="IPR003599">
    <property type="entry name" value="Ig_sub"/>
</dbReference>
<keyword evidence="7" id="KW-0472">Membrane</keyword>
<dbReference type="SMART" id="SM00013">
    <property type="entry name" value="LRRNT"/>
    <property type="match status" value="1"/>
</dbReference>
<evidence type="ECO:0000313" key="11">
    <source>
        <dbReference type="Proteomes" id="UP000076858"/>
    </source>
</evidence>
<feature type="domain" description="Ig-like" evidence="9">
    <location>
        <begin position="619"/>
        <end position="708"/>
    </location>
</feature>
<feature type="transmembrane region" description="Helical" evidence="7">
    <location>
        <begin position="817"/>
        <end position="838"/>
    </location>
</feature>
<accession>A0A164W9T3</accession>
<evidence type="ECO:0000256" key="2">
    <source>
        <dbReference type="ARBA" id="ARBA00022729"/>
    </source>
</evidence>
<evidence type="ECO:0000256" key="1">
    <source>
        <dbReference type="ARBA" id="ARBA00022614"/>
    </source>
</evidence>
<dbReference type="InterPro" id="IPR000372">
    <property type="entry name" value="LRRNT"/>
</dbReference>
<feature type="signal peptide" evidence="8">
    <location>
        <begin position="1"/>
        <end position="33"/>
    </location>
</feature>
<organism evidence="10 11">
    <name type="scientific">Daphnia magna</name>
    <dbReference type="NCBI Taxonomy" id="35525"/>
    <lineage>
        <taxon>Eukaryota</taxon>
        <taxon>Metazoa</taxon>
        <taxon>Ecdysozoa</taxon>
        <taxon>Arthropoda</taxon>
        <taxon>Crustacea</taxon>
        <taxon>Branchiopoda</taxon>
        <taxon>Diplostraca</taxon>
        <taxon>Cladocera</taxon>
        <taxon>Anomopoda</taxon>
        <taxon>Daphniidae</taxon>
        <taxon>Daphnia</taxon>
    </lineage>
</organism>
<evidence type="ECO:0000256" key="4">
    <source>
        <dbReference type="ARBA" id="ARBA00023157"/>
    </source>
</evidence>